<dbReference type="InterPro" id="IPR053159">
    <property type="entry name" value="Hybrid_Histidine_Kinase"/>
</dbReference>
<reference evidence="1" key="1">
    <citation type="submission" date="2021-01" db="EMBL/GenBank/DDBJ databases">
        <authorList>
            <person name="Corre E."/>
            <person name="Pelletier E."/>
            <person name="Niang G."/>
            <person name="Scheremetjew M."/>
            <person name="Finn R."/>
            <person name="Kale V."/>
            <person name="Holt S."/>
            <person name="Cochrane G."/>
            <person name="Meng A."/>
            <person name="Brown T."/>
            <person name="Cohen L."/>
        </authorList>
    </citation>
    <scope>NUCLEOTIDE SEQUENCE</scope>
    <source>
        <strain evidence="1">ECT3854</strain>
    </source>
</reference>
<proteinExistence type="predicted"/>
<evidence type="ECO:0000313" key="1">
    <source>
        <dbReference type="EMBL" id="CAD8932464.1"/>
    </source>
</evidence>
<organism evidence="1">
    <name type="scientific">Cyclophora tenuis</name>
    <name type="common">Marine diatom</name>
    <dbReference type="NCBI Taxonomy" id="216820"/>
    <lineage>
        <taxon>Eukaryota</taxon>
        <taxon>Sar</taxon>
        <taxon>Stramenopiles</taxon>
        <taxon>Ochrophyta</taxon>
        <taxon>Bacillariophyta</taxon>
        <taxon>Fragilariophyceae</taxon>
        <taxon>Fragilariophycidae</taxon>
        <taxon>Cyclophorales</taxon>
        <taxon>Cyclophoraceae</taxon>
        <taxon>Cyclophora</taxon>
    </lineage>
</organism>
<dbReference type="PANTHER" id="PTHR43642:SF1">
    <property type="entry name" value="HYBRID SIGNAL TRANSDUCTION HISTIDINE KINASE G"/>
    <property type="match status" value="1"/>
</dbReference>
<dbReference type="AlphaFoldDB" id="A0A7S1GHH6"/>
<dbReference type="PANTHER" id="PTHR43642">
    <property type="entry name" value="HYBRID SIGNAL TRANSDUCTION HISTIDINE KINASE G"/>
    <property type="match status" value="1"/>
</dbReference>
<accession>A0A7S1GHH6</accession>
<gene>
    <name evidence="1" type="ORF">CTEN0397_LOCUS3490</name>
</gene>
<sequence length="426" mass="49134">MMKTKRVLRGRSDEDILDLPVMKDEDKIAALRVMNSMTFATFCDEDSKLVFALLSIRMMAVMCRYGHSTWSPLILASYGGLEAALGNPNVSRRYLALFDEMVKRYPSTRTEGRGLFMVHSLLSQWCEPYSYGIEGTKRGYILGMECGDFEFALFNSAVYMSLAQFGSMPLSVLENDARIFCQQMQDFKIETMLIVAIPVWQVALNLLGEATDEPWILTGEAMDLDEFEAGLASGTHIIARQSLISLRVDVASQFERFDLLEELYKPYVKGRDQAFRGHSANFGISFMEGLVSYKLYRFTGKRKYRKQARRATKRVQGWRKDGVPDCIPVALCLEAEEMVLRDQRQKCRKVEVLRLYNDAIGHAKEFGIWKWEAIFNERAFHVALQVYKDQSTAEPYLQEALQCLERWEAYAKVEWLENRYGMYLSR</sequence>
<protein>
    <submittedName>
        <fullName evidence="1">Uncharacterized protein</fullName>
    </submittedName>
</protein>
<dbReference type="EMBL" id="HBFW01005428">
    <property type="protein sequence ID" value="CAD8932464.1"/>
    <property type="molecule type" value="Transcribed_RNA"/>
</dbReference>
<name>A0A7S1GHH6_CYCTE</name>